<keyword evidence="2" id="KW-0732">Signal</keyword>
<evidence type="ECO:0000256" key="4">
    <source>
        <dbReference type="ARBA" id="ARBA00023139"/>
    </source>
</evidence>
<dbReference type="GO" id="GO:0009279">
    <property type="term" value="C:cell outer membrane"/>
    <property type="evidence" value="ECO:0007669"/>
    <property type="project" value="UniProtKB-SubCell"/>
</dbReference>
<dbReference type="Pfam" id="PF05433">
    <property type="entry name" value="Rick_17kDa_Anti"/>
    <property type="match status" value="1"/>
</dbReference>
<evidence type="ECO:0000256" key="3">
    <source>
        <dbReference type="ARBA" id="ARBA00023136"/>
    </source>
</evidence>
<feature type="transmembrane region" description="Helical" evidence="6">
    <location>
        <begin position="12"/>
        <end position="30"/>
    </location>
</feature>
<evidence type="ECO:0000256" key="2">
    <source>
        <dbReference type="ARBA" id="ARBA00022729"/>
    </source>
</evidence>
<evidence type="ECO:0000256" key="6">
    <source>
        <dbReference type="SAM" id="Phobius"/>
    </source>
</evidence>
<keyword evidence="5 8" id="KW-0449">Lipoprotein</keyword>
<reference evidence="8" key="1">
    <citation type="journal article" date="2010" name="Insect Mol. Biol.">
        <title>The draft genome sequence of Arsenophonus nasoniae, son-killer bacterium of Nasonia vitripennis, reveals genes associated with virulence and symbiosis.</title>
        <authorList>
            <person name="Wilkes T."/>
            <person name="Darby A.C."/>
            <person name="Choi J."/>
            <person name="Colborne J.K."/>
            <person name="Werren J.H."/>
            <person name="Hurst G.D.D."/>
        </authorList>
    </citation>
    <scope>NUCLEOTIDE SEQUENCE</scope>
</reference>
<keyword evidence="4" id="KW-0564">Palmitate</keyword>
<evidence type="ECO:0000313" key="8">
    <source>
        <dbReference type="EMBL" id="CBA76042.1"/>
    </source>
</evidence>
<dbReference type="PANTHER" id="PTHR35603">
    <property type="match status" value="1"/>
</dbReference>
<organism evidence="8">
    <name type="scientific">Arsenophonus nasoniae</name>
    <name type="common">son-killer infecting Nasonia vitripennis</name>
    <dbReference type="NCBI Taxonomy" id="638"/>
    <lineage>
        <taxon>Bacteria</taxon>
        <taxon>Pseudomonadati</taxon>
        <taxon>Pseudomonadota</taxon>
        <taxon>Gammaproteobacteria</taxon>
        <taxon>Enterobacterales</taxon>
        <taxon>Morganellaceae</taxon>
        <taxon>Arsenophonus</taxon>
    </lineage>
</organism>
<comment type="subcellular location">
    <subcellularLocation>
        <location evidence="1">Cell outer membrane</location>
        <topology evidence="1">Lipid-anchor</topology>
    </subcellularLocation>
</comment>
<dbReference type="PANTHER" id="PTHR35603:SF1">
    <property type="entry name" value="OUTER MEMBRANE LIPOPROTEIN SLYB"/>
    <property type="match status" value="1"/>
</dbReference>
<evidence type="ECO:0000259" key="7">
    <source>
        <dbReference type="Pfam" id="PF05433"/>
    </source>
</evidence>
<keyword evidence="6" id="KW-1133">Transmembrane helix</keyword>
<keyword evidence="6" id="KW-0812">Transmembrane</keyword>
<evidence type="ECO:0000256" key="5">
    <source>
        <dbReference type="ARBA" id="ARBA00023288"/>
    </source>
</evidence>
<gene>
    <name evidence="8" type="ORF">ARN_32970</name>
</gene>
<evidence type="ECO:0000256" key="1">
    <source>
        <dbReference type="ARBA" id="ARBA00004459"/>
    </source>
</evidence>
<protein>
    <submittedName>
        <fullName evidence="8">Outer membrane lipoprotein</fullName>
    </submittedName>
</protein>
<dbReference type="AlphaFoldDB" id="D2U3R2"/>
<dbReference type="InterPro" id="IPR008816">
    <property type="entry name" value="Gly_zipper_2TM_dom"/>
</dbReference>
<dbReference type="EMBL" id="FN545259">
    <property type="protein sequence ID" value="CBA76042.1"/>
    <property type="molecule type" value="Genomic_DNA"/>
</dbReference>
<proteinExistence type="predicted"/>
<accession>D2U3R2</accession>
<dbReference type="InterPro" id="IPR051407">
    <property type="entry name" value="Bact_OM_lipoprot/Surf_antigen"/>
</dbReference>
<feature type="domain" description="Glycine zipper 2TM" evidence="7">
    <location>
        <begin position="97"/>
        <end position="138"/>
    </location>
</feature>
<name>D2U3R2_9GAMM</name>
<sequence>MLLSDYPVRLYIINYDICVFMIIIILYIRFPKGVIMLKQVLVGIFTVTALSGCINTGSLSGDTYTASQAKQVQSVTYGTVTRITPVNIQAGGDENIIGALGGAVLGGLLGNTVGGGTGKTLATAAGAIAGGVAGQNVQGALNKTKGVQLEIRLDNGRIISVVQKGDPNSFRNGQRVSIIGSGNNITVSPR</sequence>
<keyword evidence="3 6" id="KW-0472">Membrane</keyword>